<protein>
    <submittedName>
        <fullName evidence="2">Uncharacterized protein</fullName>
    </submittedName>
</protein>
<feature type="region of interest" description="Disordered" evidence="1">
    <location>
        <begin position="259"/>
        <end position="281"/>
    </location>
</feature>
<evidence type="ECO:0000256" key="1">
    <source>
        <dbReference type="SAM" id="MobiDB-lite"/>
    </source>
</evidence>
<feature type="region of interest" description="Disordered" evidence="1">
    <location>
        <begin position="177"/>
        <end position="197"/>
    </location>
</feature>
<evidence type="ECO:0000313" key="2">
    <source>
        <dbReference type="EMBL" id="KAK0540598.1"/>
    </source>
</evidence>
<sequence>MTDWNGILPSPTSSIAILASMPFGCVLHAAADHVLNNPASKPVLLLTTASKDAARSNLATPEQGGTPMAWVACATAPSLKHALEKVELVHITSIEELVAFIVHLASQSESGRPSALICEGLSHILQDVDVRQFTYVMSLLHGIATHSHAERPDGTQLILIDNALDTLRPPICPSLHHCRTPVPSSPTASSTEEADRRLLPPPAQEHLQEVSCLPILLNRFGWVATMAEPKADAPKVSGQAGQGFRLFIQPGHMNALKRRLQQSSSGGAATDDSQKEETEGKGKGELVLRQYIIDVQVKWT</sequence>
<proteinExistence type="predicted"/>
<comment type="caution">
    <text evidence="2">The sequence shown here is derived from an EMBL/GenBank/DDBJ whole genome shotgun (WGS) entry which is preliminary data.</text>
</comment>
<feature type="compositionally biased region" description="Basic and acidic residues" evidence="1">
    <location>
        <begin position="272"/>
        <end position="281"/>
    </location>
</feature>
<dbReference type="EMBL" id="JAPDMQ010000010">
    <property type="protein sequence ID" value="KAK0540598.1"/>
    <property type="molecule type" value="Genomic_DNA"/>
</dbReference>
<reference evidence="2" key="1">
    <citation type="journal article" date="2023" name="PhytoFront">
        <title>Draft Genome Resources of Seven Strains of Tilletia horrida, Causal Agent of Kernel Smut of Rice.</title>
        <authorList>
            <person name="Khanal S."/>
            <person name="Antony Babu S."/>
            <person name="Zhou X.G."/>
        </authorList>
    </citation>
    <scope>NUCLEOTIDE SEQUENCE</scope>
    <source>
        <strain evidence="2">TX3</strain>
    </source>
</reference>
<name>A0AAN6GJD3_9BASI</name>
<dbReference type="Proteomes" id="UP001176521">
    <property type="component" value="Unassembled WGS sequence"/>
</dbReference>
<dbReference type="AlphaFoldDB" id="A0AAN6GJD3"/>
<gene>
    <name evidence="2" type="ORF">OC842_000370</name>
</gene>
<keyword evidence="3" id="KW-1185">Reference proteome</keyword>
<evidence type="ECO:0000313" key="3">
    <source>
        <dbReference type="Proteomes" id="UP001176521"/>
    </source>
</evidence>
<organism evidence="2 3">
    <name type="scientific">Tilletia horrida</name>
    <dbReference type="NCBI Taxonomy" id="155126"/>
    <lineage>
        <taxon>Eukaryota</taxon>
        <taxon>Fungi</taxon>
        <taxon>Dikarya</taxon>
        <taxon>Basidiomycota</taxon>
        <taxon>Ustilaginomycotina</taxon>
        <taxon>Exobasidiomycetes</taxon>
        <taxon>Tilletiales</taxon>
        <taxon>Tilletiaceae</taxon>
        <taxon>Tilletia</taxon>
    </lineage>
</organism>
<accession>A0AAN6GJD3</accession>